<protein>
    <submittedName>
        <fullName evidence="3">SKU5 similar 8</fullName>
    </submittedName>
</protein>
<evidence type="ECO:0000259" key="2">
    <source>
        <dbReference type="Pfam" id="PF07731"/>
    </source>
</evidence>
<comment type="similarity">
    <text evidence="1">Belongs to the multicopper oxidase family.</text>
</comment>
<sequence>MTNGSGVYELDKFSTNSGNGNLRRGVFVASGNHKGCLEIVLKNDLDIVIDSWHLDGYGFYVVGLGDGNWIPESRNNYNIFYSVYAYLDNPGMWNLRSQCLKNWYLGQQLYLRVYDADPNPAQEKPPPDNLLLCVAFGHLAPPPPPSSTSVTSCSC</sequence>
<proteinExistence type="inferred from homology"/>
<comment type="caution">
    <text evidence="3">The sequence shown here is derived from an EMBL/GenBank/DDBJ whole genome shotgun (WGS) entry which is preliminary data.</text>
</comment>
<feature type="domain" description="Plastocyanin-like" evidence="2">
    <location>
        <begin position="18"/>
        <end position="116"/>
    </location>
</feature>
<dbReference type="AlphaFoldDB" id="A0AAD6MJK1"/>
<organism evidence="3 4">
    <name type="scientific">Populus alba x Populus x berolinensis</name>
    <dbReference type="NCBI Taxonomy" id="444605"/>
    <lineage>
        <taxon>Eukaryota</taxon>
        <taxon>Viridiplantae</taxon>
        <taxon>Streptophyta</taxon>
        <taxon>Embryophyta</taxon>
        <taxon>Tracheophyta</taxon>
        <taxon>Spermatophyta</taxon>
        <taxon>Magnoliopsida</taxon>
        <taxon>eudicotyledons</taxon>
        <taxon>Gunneridae</taxon>
        <taxon>Pentapetalae</taxon>
        <taxon>rosids</taxon>
        <taxon>fabids</taxon>
        <taxon>Malpighiales</taxon>
        <taxon>Salicaceae</taxon>
        <taxon>Saliceae</taxon>
        <taxon>Populus</taxon>
    </lineage>
</organism>
<dbReference type="GO" id="GO:0005507">
    <property type="term" value="F:copper ion binding"/>
    <property type="evidence" value="ECO:0007669"/>
    <property type="project" value="InterPro"/>
</dbReference>
<evidence type="ECO:0000313" key="3">
    <source>
        <dbReference type="EMBL" id="KAJ6986773.1"/>
    </source>
</evidence>
<dbReference type="EMBL" id="JAQIZT010000008">
    <property type="protein sequence ID" value="KAJ6986773.1"/>
    <property type="molecule type" value="Genomic_DNA"/>
</dbReference>
<dbReference type="Gene3D" id="2.60.40.420">
    <property type="entry name" value="Cupredoxins - blue copper proteins"/>
    <property type="match status" value="1"/>
</dbReference>
<dbReference type="GO" id="GO:0016491">
    <property type="term" value="F:oxidoreductase activity"/>
    <property type="evidence" value="ECO:0007669"/>
    <property type="project" value="InterPro"/>
</dbReference>
<dbReference type="InterPro" id="IPR011706">
    <property type="entry name" value="Cu-oxidase_C"/>
</dbReference>
<dbReference type="Pfam" id="PF07731">
    <property type="entry name" value="Cu-oxidase_2"/>
    <property type="match status" value="1"/>
</dbReference>
<dbReference type="SUPFAM" id="SSF49503">
    <property type="entry name" value="Cupredoxins"/>
    <property type="match status" value="1"/>
</dbReference>
<gene>
    <name evidence="3" type="ORF">NC653_020110</name>
</gene>
<name>A0AAD6MJK1_9ROSI</name>
<keyword evidence="4" id="KW-1185">Reference proteome</keyword>
<reference evidence="3" key="1">
    <citation type="journal article" date="2023" name="Mol. Ecol. Resour.">
        <title>Chromosome-level genome assembly of a triploid poplar Populus alba 'Berolinensis'.</title>
        <authorList>
            <person name="Chen S."/>
            <person name="Yu Y."/>
            <person name="Wang X."/>
            <person name="Wang S."/>
            <person name="Zhang T."/>
            <person name="Zhou Y."/>
            <person name="He R."/>
            <person name="Meng N."/>
            <person name="Wang Y."/>
            <person name="Liu W."/>
            <person name="Liu Z."/>
            <person name="Liu J."/>
            <person name="Guo Q."/>
            <person name="Huang H."/>
            <person name="Sederoff R.R."/>
            <person name="Wang G."/>
            <person name="Qu G."/>
            <person name="Chen S."/>
        </authorList>
    </citation>
    <scope>NUCLEOTIDE SEQUENCE</scope>
    <source>
        <strain evidence="3">SC-2020</strain>
    </source>
</reference>
<dbReference type="InterPro" id="IPR008972">
    <property type="entry name" value="Cupredoxin"/>
</dbReference>
<accession>A0AAD6MJK1</accession>
<evidence type="ECO:0000313" key="4">
    <source>
        <dbReference type="Proteomes" id="UP001164929"/>
    </source>
</evidence>
<dbReference type="Proteomes" id="UP001164929">
    <property type="component" value="Chromosome 8"/>
</dbReference>
<evidence type="ECO:0000256" key="1">
    <source>
        <dbReference type="ARBA" id="ARBA00010609"/>
    </source>
</evidence>